<evidence type="ECO:0000313" key="2">
    <source>
        <dbReference type="Proteomes" id="UP000015105"/>
    </source>
</evidence>
<dbReference type="Gramene" id="AET7Gv20280600.3">
    <property type="protein sequence ID" value="AET7Gv20280600.3"/>
    <property type="gene ID" value="AET7Gv20280600"/>
</dbReference>
<reference evidence="1" key="5">
    <citation type="journal article" date="2021" name="G3 (Bethesda)">
        <title>Aegilops tauschii genome assembly Aet v5.0 features greater sequence contiguity and improved annotation.</title>
        <authorList>
            <person name="Wang L."/>
            <person name="Zhu T."/>
            <person name="Rodriguez J.C."/>
            <person name="Deal K.R."/>
            <person name="Dubcovsky J."/>
            <person name="McGuire P.E."/>
            <person name="Lux T."/>
            <person name="Spannagl M."/>
            <person name="Mayer K.F.X."/>
            <person name="Baldrich P."/>
            <person name="Meyers B.C."/>
            <person name="Huo N."/>
            <person name="Gu Y.Q."/>
            <person name="Zhou H."/>
            <person name="Devos K.M."/>
            <person name="Bennetzen J.L."/>
            <person name="Unver T."/>
            <person name="Budak H."/>
            <person name="Gulick P.J."/>
            <person name="Galiba G."/>
            <person name="Kalapos B."/>
            <person name="Nelson D.R."/>
            <person name="Li P."/>
            <person name="You F.M."/>
            <person name="Luo M.C."/>
            <person name="Dvorak J."/>
        </authorList>
    </citation>
    <scope>NUCLEOTIDE SEQUENCE [LARGE SCALE GENOMIC DNA]</scope>
    <source>
        <strain evidence="1">cv. AL8/78</strain>
    </source>
</reference>
<reference evidence="2" key="2">
    <citation type="journal article" date="2017" name="Nat. Plants">
        <title>The Aegilops tauschii genome reveals multiple impacts of transposons.</title>
        <authorList>
            <person name="Zhao G."/>
            <person name="Zou C."/>
            <person name="Li K."/>
            <person name="Wang K."/>
            <person name="Li T."/>
            <person name="Gao L."/>
            <person name="Zhang X."/>
            <person name="Wang H."/>
            <person name="Yang Z."/>
            <person name="Liu X."/>
            <person name="Jiang W."/>
            <person name="Mao L."/>
            <person name="Kong X."/>
            <person name="Jiao Y."/>
            <person name="Jia J."/>
        </authorList>
    </citation>
    <scope>NUCLEOTIDE SEQUENCE [LARGE SCALE GENOMIC DNA]</scope>
    <source>
        <strain evidence="2">cv. AL8/78</strain>
    </source>
</reference>
<protein>
    <submittedName>
        <fullName evidence="1">Uncharacterized protein</fullName>
    </submittedName>
</protein>
<evidence type="ECO:0000313" key="1">
    <source>
        <dbReference type="EnsemblPlants" id="AET7Gv20280600.3"/>
    </source>
</evidence>
<reference evidence="2" key="1">
    <citation type="journal article" date="2014" name="Science">
        <title>Ancient hybridizations among the ancestral genomes of bread wheat.</title>
        <authorList>
            <consortium name="International Wheat Genome Sequencing Consortium,"/>
            <person name="Marcussen T."/>
            <person name="Sandve S.R."/>
            <person name="Heier L."/>
            <person name="Spannagl M."/>
            <person name="Pfeifer M."/>
            <person name="Jakobsen K.S."/>
            <person name="Wulff B.B."/>
            <person name="Steuernagel B."/>
            <person name="Mayer K.F."/>
            <person name="Olsen O.A."/>
        </authorList>
    </citation>
    <scope>NUCLEOTIDE SEQUENCE [LARGE SCALE GENOMIC DNA]</scope>
    <source>
        <strain evidence="2">cv. AL8/78</strain>
    </source>
</reference>
<reference evidence="1" key="4">
    <citation type="submission" date="2019-03" db="UniProtKB">
        <authorList>
            <consortium name="EnsemblPlants"/>
        </authorList>
    </citation>
    <scope>IDENTIFICATION</scope>
</reference>
<sequence>MKAHSLQRMFRFWPLLDGGLRMIVHDKLLYLLFFLHMLSETICQDSYNKWLP</sequence>
<dbReference type="EnsemblPlants" id="AET7Gv20280600.3">
    <property type="protein sequence ID" value="AET7Gv20280600.3"/>
    <property type="gene ID" value="AET7Gv20280600"/>
</dbReference>
<dbReference type="Proteomes" id="UP000015105">
    <property type="component" value="Chromosome 7D"/>
</dbReference>
<accession>A0A453QQG9</accession>
<keyword evidence="2" id="KW-1185">Reference proteome</keyword>
<organism evidence="1 2">
    <name type="scientific">Aegilops tauschii subsp. strangulata</name>
    <name type="common">Goatgrass</name>
    <dbReference type="NCBI Taxonomy" id="200361"/>
    <lineage>
        <taxon>Eukaryota</taxon>
        <taxon>Viridiplantae</taxon>
        <taxon>Streptophyta</taxon>
        <taxon>Embryophyta</taxon>
        <taxon>Tracheophyta</taxon>
        <taxon>Spermatophyta</taxon>
        <taxon>Magnoliopsida</taxon>
        <taxon>Liliopsida</taxon>
        <taxon>Poales</taxon>
        <taxon>Poaceae</taxon>
        <taxon>BOP clade</taxon>
        <taxon>Pooideae</taxon>
        <taxon>Triticodae</taxon>
        <taxon>Triticeae</taxon>
        <taxon>Triticinae</taxon>
        <taxon>Aegilops</taxon>
    </lineage>
</organism>
<name>A0A453QQG9_AEGTS</name>
<reference evidence="1" key="3">
    <citation type="journal article" date="2017" name="Nature">
        <title>Genome sequence of the progenitor of the wheat D genome Aegilops tauschii.</title>
        <authorList>
            <person name="Luo M.C."/>
            <person name="Gu Y.Q."/>
            <person name="Puiu D."/>
            <person name="Wang H."/>
            <person name="Twardziok S.O."/>
            <person name="Deal K.R."/>
            <person name="Huo N."/>
            <person name="Zhu T."/>
            <person name="Wang L."/>
            <person name="Wang Y."/>
            <person name="McGuire P.E."/>
            <person name="Liu S."/>
            <person name="Long H."/>
            <person name="Ramasamy R.K."/>
            <person name="Rodriguez J.C."/>
            <person name="Van S.L."/>
            <person name="Yuan L."/>
            <person name="Wang Z."/>
            <person name="Xia Z."/>
            <person name="Xiao L."/>
            <person name="Anderson O.D."/>
            <person name="Ouyang S."/>
            <person name="Liang Y."/>
            <person name="Zimin A.V."/>
            <person name="Pertea G."/>
            <person name="Qi P."/>
            <person name="Bennetzen J.L."/>
            <person name="Dai X."/>
            <person name="Dawson M.W."/>
            <person name="Muller H.G."/>
            <person name="Kugler K."/>
            <person name="Rivarola-Duarte L."/>
            <person name="Spannagl M."/>
            <person name="Mayer K.F.X."/>
            <person name="Lu F.H."/>
            <person name="Bevan M.W."/>
            <person name="Leroy P."/>
            <person name="Li P."/>
            <person name="You F.M."/>
            <person name="Sun Q."/>
            <person name="Liu Z."/>
            <person name="Lyons E."/>
            <person name="Wicker T."/>
            <person name="Salzberg S.L."/>
            <person name="Devos K.M."/>
            <person name="Dvorak J."/>
        </authorList>
    </citation>
    <scope>NUCLEOTIDE SEQUENCE [LARGE SCALE GENOMIC DNA]</scope>
    <source>
        <strain evidence="1">cv. AL8/78</strain>
    </source>
</reference>
<proteinExistence type="predicted"/>
<dbReference type="AlphaFoldDB" id="A0A453QQG9"/>